<dbReference type="Proteomes" id="UP001140074">
    <property type="component" value="Unassembled WGS sequence"/>
</dbReference>
<reference evidence="7" key="1">
    <citation type="submission" date="2022-07" db="EMBL/GenBank/DDBJ databases">
        <title>Phylogenomic reconstructions and comparative analyses of Kickxellomycotina fungi.</title>
        <authorList>
            <person name="Reynolds N.K."/>
            <person name="Stajich J.E."/>
            <person name="Barry K."/>
            <person name="Grigoriev I.V."/>
            <person name="Crous P."/>
            <person name="Smith M.E."/>
        </authorList>
    </citation>
    <scope>NUCLEOTIDE SEQUENCE</scope>
    <source>
        <strain evidence="7">RSA 476</strain>
    </source>
</reference>
<dbReference type="InterPro" id="IPR036322">
    <property type="entry name" value="WD40_repeat_dom_sf"/>
</dbReference>
<sequence>MDTIDHNADALNILRRDPLQSALTNSTLRGFHISKQFLDNKAALTSLDYDSSGRKCITTSSDESLRIYDCVGGKREQVLYSKKYGCNLAQFTSHPGCVAYASTKINDTIRYLSYDTNQYIRYFIGHTQRVTSLQRSPAAATVLSAALDGVVNVWDLGSVKPASTVTPVCVGGSVEERGIVAAYDPSGMVISVAVGSAELQLYDVREVSKGPFKSQSILDIAGQALVAGIRFIPPLGDHILLAMTDGSCHLLDAFSLQHCASLKGTNPQGAVNGSNPVATNGVSGTGSALSKMQGAHLGQNITVTPDGKTILVGGQNGSISFWDISRYTSAEARDSNTPALKPSVLTPDGVWNGSHDGPVGVCAFNPHIMECITGSEVLAIWTSSSSY</sequence>
<keyword evidence="3 6" id="KW-0853">WD repeat</keyword>
<dbReference type="PANTHER" id="PTHR19861:SF0">
    <property type="entry name" value="WD REPEAT-CONTAINING PROTEIN 82"/>
    <property type="match status" value="1"/>
</dbReference>
<accession>A0A9W8IGL6</accession>
<dbReference type="PROSITE" id="PS50082">
    <property type="entry name" value="WD_REPEATS_2"/>
    <property type="match status" value="2"/>
</dbReference>
<dbReference type="InterPro" id="IPR015943">
    <property type="entry name" value="WD40/YVTN_repeat-like_dom_sf"/>
</dbReference>
<evidence type="ECO:0000256" key="1">
    <source>
        <dbReference type="ARBA" id="ARBA00004123"/>
    </source>
</evidence>
<keyword evidence="5" id="KW-0539">Nucleus</keyword>
<evidence type="ECO:0000256" key="4">
    <source>
        <dbReference type="ARBA" id="ARBA00022737"/>
    </source>
</evidence>
<dbReference type="EMBL" id="JANBUY010000149">
    <property type="protein sequence ID" value="KAJ2862823.1"/>
    <property type="molecule type" value="Genomic_DNA"/>
</dbReference>
<evidence type="ECO:0000256" key="6">
    <source>
        <dbReference type="PROSITE-ProRule" id="PRU00221"/>
    </source>
</evidence>
<dbReference type="InterPro" id="IPR037867">
    <property type="entry name" value="Swd2/WDR82"/>
</dbReference>
<dbReference type="PROSITE" id="PS50294">
    <property type="entry name" value="WD_REPEATS_REGION"/>
    <property type="match status" value="1"/>
</dbReference>
<protein>
    <submittedName>
        <fullName evidence="7">WD repeat-containing protein 82</fullName>
    </submittedName>
</protein>
<evidence type="ECO:0000256" key="5">
    <source>
        <dbReference type="ARBA" id="ARBA00023242"/>
    </source>
</evidence>
<dbReference type="PROSITE" id="PS00678">
    <property type="entry name" value="WD_REPEATS_1"/>
    <property type="match status" value="1"/>
</dbReference>
<evidence type="ECO:0000256" key="2">
    <source>
        <dbReference type="ARBA" id="ARBA00005616"/>
    </source>
</evidence>
<dbReference type="Gene3D" id="2.130.10.10">
    <property type="entry name" value="YVTN repeat-like/Quinoprotein amine dehydrogenase"/>
    <property type="match status" value="2"/>
</dbReference>
<feature type="repeat" description="WD" evidence="6">
    <location>
        <begin position="123"/>
        <end position="164"/>
    </location>
</feature>
<comment type="similarity">
    <text evidence="2">Belongs to the WD repeat SWD2 family.</text>
</comment>
<dbReference type="InterPro" id="IPR001680">
    <property type="entry name" value="WD40_rpt"/>
</dbReference>
<keyword evidence="8" id="KW-1185">Reference proteome</keyword>
<dbReference type="GO" id="GO:0048188">
    <property type="term" value="C:Set1C/COMPASS complex"/>
    <property type="evidence" value="ECO:0007669"/>
    <property type="project" value="TreeGrafter"/>
</dbReference>
<dbReference type="InterPro" id="IPR019775">
    <property type="entry name" value="WD40_repeat_CS"/>
</dbReference>
<evidence type="ECO:0000256" key="3">
    <source>
        <dbReference type="ARBA" id="ARBA00022574"/>
    </source>
</evidence>
<evidence type="ECO:0000313" key="8">
    <source>
        <dbReference type="Proteomes" id="UP001140074"/>
    </source>
</evidence>
<evidence type="ECO:0000313" key="7">
    <source>
        <dbReference type="EMBL" id="KAJ2862823.1"/>
    </source>
</evidence>
<name>A0A9W8IGL6_9FUNG</name>
<dbReference type="SMART" id="SM00320">
    <property type="entry name" value="WD40"/>
    <property type="match status" value="4"/>
</dbReference>
<dbReference type="GO" id="GO:0016070">
    <property type="term" value="P:RNA metabolic process"/>
    <property type="evidence" value="ECO:0007669"/>
    <property type="project" value="UniProtKB-ARBA"/>
</dbReference>
<dbReference type="GO" id="GO:0003682">
    <property type="term" value="F:chromatin binding"/>
    <property type="evidence" value="ECO:0007669"/>
    <property type="project" value="TreeGrafter"/>
</dbReference>
<keyword evidence="4" id="KW-0677">Repeat</keyword>
<comment type="subcellular location">
    <subcellularLocation>
        <location evidence="1">Nucleus</location>
    </subcellularLocation>
</comment>
<dbReference type="Pfam" id="PF00400">
    <property type="entry name" value="WD40"/>
    <property type="match status" value="3"/>
</dbReference>
<dbReference type="AlphaFoldDB" id="A0A9W8IGL6"/>
<proteinExistence type="inferred from homology"/>
<organism evidence="7 8">
    <name type="scientific">Coemansia aciculifera</name>
    <dbReference type="NCBI Taxonomy" id="417176"/>
    <lineage>
        <taxon>Eukaryota</taxon>
        <taxon>Fungi</taxon>
        <taxon>Fungi incertae sedis</taxon>
        <taxon>Zoopagomycota</taxon>
        <taxon>Kickxellomycotina</taxon>
        <taxon>Kickxellomycetes</taxon>
        <taxon>Kickxellales</taxon>
        <taxon>Kickxellaceae</taxon>
        <taxon>Coemansia</taxon>
    </lineage>
</organism>
<dbReference type="SUPFAM" id="SSF50978">
    <property type="entry name" value="WD40 repeat-like"/>
    <property type="match status" value="1"/>
</dbReference>
<dbReference type="PANTHER" id="PTHR19861">
    <property type="entry name" value="WD40 REPEAT PROTEIN SWD2"/>
    <property type="match status" value="1"/>
</dbReference>
<feature type="repeat" description="WD" evidence="6">
    <location>
        <begin position="301"/>
        <end position="332"/>
    </location>
</feature>
<comment type="caution">
    <text evidence="7">The sequence shown here is derived from an EMBL/GenBank/DDBJ whole genome shotgun (WGS) entry which is preliminary data.</text>
</comment>
<gene>
    <name evidence="7" type="primary">WDR82</name>
    <name evidence="7" type="ORF">GGH94_004016</name>
</gene>